<dbReference type="SUPFAM" id="SSF46689">
    <property type="entry name" value="Homeodomain-like"/>
    <property type="match status" value="2"/>
</dbReference>
<keyword evidence="12" id="KW-1185">Reference proteome</keyword>
<dbReference type="FunFam" id="1.10.10.60:FF:000169">
    <property type="entry name" value="DNA-binding protein SATB1"/>
    <property type="match status" value="2"/>
</dbReference>
<feature type="region of interest" description="Disordered" evidence="8">
    <location>
        <begin position="256"/>
        <end position="283"/>
    </location>
</feature>
<dbReference type="PROSITE" id="PS50071">
    <property type="entry name" value="HOMEOBOX_2"/>
    <property type="match status" value="2"/>
</dbReference>
<dbReference type="GO" id="GO:0000981">
    <property type="term" value="F:DNA-binding transcription factor activity, RNA polymerase II-specific"/>
    <property type="evidence" value="ECO:0007669"/>
    <property type="project" value="TreeGrafter"/>
</dbReference>
<feature type="region of interest" description="Disordered" evidence="8">
    <location>
        <begin position="367"/>
        <end position="394"/>
    </location>
</feature>
<keyword evidence="4 6" id="KW-0371">Homeobox</keyword>
<name>A0AAV4DKS7_9GAST</name>
<feature type="region of interest" description="Disordered" evidence="8">
    <location>
        <begin position="480"/>
        <end position="534"/>
    </location>
</feature>
<dbReference type="Gene3D" id="1.10.10.60">
    <property type="entry name" value="Homeodomain-like"/>
    <property type="match status" value="2"/>
</dbReference>
<comment type="caution">
    <text evidence="11">The sequence shown here is derived from an EMBL/GenBank/DDBJ whole genome shotgun (WGS) entry which is preliminary data.</text>
</comment>
<evidence type="ECO:0000259" key="10">
    <source>
        <dbReference type="PROSITE" id="PS51982"/>
    </source>
</evidence>
<feature type="region of interest" description="Disordered" evidence="8">
    <location>
        <begin position="583"/>
        <end position="664"/>
    </location>
</feature>
<protein>
    <submittedName>
        <fullName evidence="11">DNA-binding protein satb2</fullName>
    </submittedName>
</protein>
<keyword evidence="3 6" id="KW-0238">DNA-binding</keyword>
<sequence>MSRPKDRVSRSLPIHCVIEQTSANPSSLQQQERETGVAAPACSVPVVLLDSYAILPGNTPFCDVVAASLCKLGYSNAEAREATGGVQLKNWKTLPLDAVTDRAEATIEEMLGELTSVATLRVQLSSGSRAGPGSDEVKDKLLQLLLTQSKDLLLQAGCPIEKSQLDALSAGEKSQDFSDSVCSAFYEWHTQQVQDSVLLLPKSTSSDTSVVSSGLTSQAISSSAETCSQGTEGEDSGRKIQSSVLVTPSPALLSSLCVRKGQPPDSRAENTTHAGQKPPLTSQCGDAASVGVGYSKLDGSTPSLRAGNHHPATSCENKVFERSLTKDNIFQSKAGLETLPRAPNTGRDAENTQSALHYHMHPMASPVAPTVANIGHSSHKIPSNIPTINGSAGSPYLGLMPGKTRIRTSFDPEHEIPRLHKWFSQNQHPTREQMLRYMHELNGLESRRGRRPLDLTNIIYWFKNARAAQRRACKALDDSLDDGAGMMEEGRSMDESSGGHPQRQESVTDEGNSDDASTTPCGVESGSATEANVPPYLPNKNAVYMIPFHPYLQASPSSHGRMTPPPSAELDSEDQPYDLSLTKRHHSREPCPIPVKRQAKEVGPEGREDTGEGKLDGNVFPGKSDLNASSTFPNGKPSDKENESQVKRRNDSSPPSSSLCLPSSISPLCPPRFPALLDVASKMRQEIPAQSDEEDSNLTLTFPCASQRHSDKVWQSAPDTPKPAVNGDIGYNGLNHVDSSPTAEMDRSSYIGQVEDMKAKSQERVGKLAADLSPSPWANPLHNGSVPSKISAVNLKREEYEKDLLSARHYKASPVSSHAGSSPRSKAGMGNSRLGSHCDNNNSSLELGQISKDGVQPSMQVKHDYSDDEDEINNDDRNGKVYRTEHRHNVSEGRDRNTEQQHSENESSEEQEYLGHHGFGYHNHHSHEQTIDHDTEAELLKLKLKHSKDYVDYASAAAMHSNVSRLTAANMAALSLAQMGGLHLPQLPPSLAMAYYPMDPRFYPAIGPPPPHSSSSPTPLNRSSGVTPSTSPSTISPHLHSHLHPHHADSRSPLPSPSSVSLSQGLPQLNHLHPSHQSHTALSPSPQHRSGHVNNSEPRKRRTRVFIDPLTEIPKLEKWFLEDTHPSAFMIDKFCEELNTCEYRHKFPKLEPKNVQLWFKNHRAKVKRMKTVSSGGDGGGADLARDDFDEDVDD</sequence>
<dbReference type="SMART" id="SM00389">
    <property type="entry name" value="HOX"/>
    <property type="match status" value="2"/>
</dbReference>
<feature type="compositionally biased region" description="Polar residues" evidence="8">
    <location>
        <begin position="269"/>
        <end position="283"/>
    </location>
</feature>
<dbReference type="Proteomes" id="UP000735302">
    <property type="component" value="Unassembled WGS sequence"/>
</dbReference>
<dbReference type="Gene3D" id="3.10.20.710">
    <property type="entry name" value="SATB, ubiquitin-like oligomerisation domain"/>
    <property type="match status" value="1"/>
</dbReference>
<evidence type="ECO:0000313" key="12">
    <source>
        <dbReference type="Proteomes" id="UP000735302"/>
    </source>
</evidence>
<comment type="subcellular location">
    <subcellularLocation>
        <location evidence="6 7">Nucleus</location>
    </subcellularLocation>
</comment>
<evidence type="ECO:0000256" key="6">
    <source>
        <dbReference type="PROSITE-ProRule" id="PRU00108"/>
    </source>
</evidence>
<evidence type="ECO:0000256" key="7">
    <source>
        <dbReference type="RuleBase" id="RU000682"/>
    </source>
</evidence>
<feature type="compositionally biased region" description="Low complexity" evidence="8">
    <location>
        <begin position="1051"/>
        <end position="1069"/>
    </location>
</feature>
<feature type="compositionally biased region" description="Polar residues" evidence="8">
    <location>
        <begin position="514"/>
        <end position="530"/>
    </location>
</feature>
<dbReference type="PROSITE" id="PS51982">
    <property type="entry name" value="CMP"/>
    <property type="match status" value="1"/>
</dbReference>
<evidence type="ECO:0000256" key="4">
    <source>
        <dbReference type="ARBA" id="ARBA00023155"/>
    </source>
</evidence>
<feature type="region of interest" description="Disordered" evidence="8">
    <location>
        <begin position="1169"/>
        <end position="1194"/>
    </location>
</feature>
<feature type="domain" description="Homeobox" evidence="9">
    <location>
        <begin position="402"/>
        <end position="472"/>
    </location>
</feature>
<dbReference type="InterPro" id="IPR009057">
    <property type="entry name" value="Homeodomain-like_sf"/>
</dbReference>
<dbReference type="PANTHER" id="PTHR15116:SF16">
    <property type="entry name" value="DEFECTIVE PROVENTRICULUS, ISOFORM A"/>
    <property type="match status" value="1"/>
</dbReference>
<dbReference type="InterPro" id="IPR032392">
    <property type="entry name" value="ULD"/>
</dbReference>
<feature type="compositionally biased region" description="Polar residues" evidence="8">
    <location>
        <begin position="1075"/>
        <end position="1096"/>
    </location>
</feature>
<dbReference type="AlphaFoldDB" id="A0AAV4DKS7"/>
<dbReference type="GO" id="GO:0005634">
    <property type="term" value="C:nucleus"/>
    <property type="evidence" value="ECO:0007669"/>
    <property type="project" value="UniProtKB-SubCell"/>
</dbReference>
<feature type="region of interest" description="Disordered" evidence="8">
    <location>
        <begin position="811"/>
        <end position="931"/>
    </location>
</feature>
<dbReference type="Pfam" id="PF16534">
    <property type="entry name" value="ULD"/>
    <property type="match status" value="1"/>
</dbReference>
<evidence type="ECO:0000256" key="5">
    <source>
        <dbReference type="ARBA" id="ARBA00023242"/>
    </source>
</evidence>
<feature type="compositionally biased region" description="Polar residues" evidence="8">
    <location>
        <begin position="814"/>
        <end position="824"/>
    </location>
</feature>
<dbReference type="CDD" id="cd00086">
    <property type="entry name" value="homeodomain"/>
    <property type="match status" value="2"/>
</dbReference>
<dbReference type="InterPro" id="IPR039673">
    <property type="entry name" value="SATB1/SATB2"/>
</dbReference>
<keyword evidence="5 6" id="KW-0539">Nucleus</keyword>
<feature type="domain" description="Homeobox" evidence="9">
    <location>
        <begin position="1099"/>
        <end position="1169"/>
    </location>
</feature>
<dbReference type="InterPro" id="IPR038224">
    <property type="entry name" value="SATB_ULD_sf"/>
</dbReference>
<evidence type="ECO:0000256" key="8">
    <source>
        <dbReference type="SAM" id="MobiDB-lite"/>
    </source>
</evidence>
<reference evidence="11 12" key="1">
    <citation type="journal article" date="2021" name="Elife">
        <title>Chloroplast acquisition without the gene transfer in kleptoplastic sea slugs, Plakobranchus ocellatus.</title>
        <authorList>
            <person name="Maeda T."/>
            <person name="Takahashi S."/>
            <person name="Yoshida T."/>
            <person name="Shimamura S."/>
            <person name="Takaki Y."/>
            <person name="Nagai Y."/>
            <person name="Toyoda A."/>
            <person name="Suzuki Y."/>
            <person name="Arimoto A."/>
            <person name="Ishii H."/>
            <person name="Satoh N."/>
            <person name="Nishiyama T."/>
            <person name="Hasebe M."/>
            <person name="Maruyama T."/>
            <person name="Minagawa J."/>
            <person name="Obokata J."/>
            <person name="Shigenobu S."/>
        </authorList>
    </citation>
    <scope>NUCLEOTIDE SEQUENCE [LARGE SCALE GENOMIC DNA]</scope>
</reference>
<dbReference type="PANTHER" id="PTHR15116">
    <property type="entry name" value="DNA-BINDING PROTEIN SATB FAMILY MEMBER"/>
    <property type="match status" value="1"/>
</dbReference>
<feature type="compositionally biased region" description="Basic and acidic residues" evidence="8">
    <location>
        <begin position="598"/>
        <end position="615"/>
    </location>
</feature>
<evidence type="ECO:0000256" key="3">
    <source>
        <dbReference type="ARBA" id="ARBA00023125"/>
    </source>
</evidence>
<evidence type="ECO:0000256" key="1">
    <source>
        <dbReference type="ARBA" id="ARBA00022737"/>
    </source>
</evidence>
<evidence type="ECO:0000256" key="2">
    <source>
        <dbReference type="ARBA" id="ARBA00022843"/>
    </source>
</evidence>
<dbReference type="InterPro" id="IPR001356">
    <property type="entry name" value="HD"/>
</dbReference>
<feature type="domain" description="CMP" evidence="10">
    <location>
        <begin position="9"/>
        <end position="126"/>
    </location>
</feature>
<feature type="compositionally biased region" description="Basic and acidic residues" evidence="8">
    <location>
        <begin position="637"/>
        <end position="651"/>
    </location>
</feature>
<feature type="DNA-binding region" description="Homeobox" evidence="6">
    <location>
        <begin position="1101"/>
        <end position="1170"/>
    </location>
</feature>
<evidence type="ECO:0000313" key="11">
    <source>
        <dbReference type="EMBL" id="GFO44585.1"/>
    </source>
</evidence>
<feature type="DNA-binding region" description="Homeobox" evidence="6">
    <location>
        <begin position="404"/>
        <end position="473"/>
    </location>
</feature>
<dbReference type="Pfam" id="PF00046">
    <property type="entry name" value="Homeodomain"/>
    <property type="match status" value="1"/>
</dbReference>
<feature type="compositionally biased region" description="Polar residues" evidence="8">
    <location>
        <begin position="380"/>
        <end position="392"/>
    </location>
</feature>
<gene>
    <name evidence="11" type="ORF">PoB_007109000</name>
</gene>
<organism evidence="11 12">
    <name type="scientific">Plakobranchus ocellatus</name>
    <dbReference type="NCBI Taxonomy" id="259542"/>
    <lineage>
        <taxon>Eukaryota</taxon>
        <taxon>Metazoa</taxon>
        <taxon>Spiralia</taxon>
        <taxon>Lophotrochozoa</taxon>
        <taxon>Mollusca</taxon>
        <taxon>Gastropoda</taxon>
        <taxon>Heterobranchia</taxon>
        <taxon>Euthyneura</taxon>
        <taxon>Panpulmonata</taxon>
        <taxon>Sacoglossa</taxon>
        <taxon>Placobranchoidea</taxon>
        <taxon>Plakobranchidae</taxon>
        <taxon>Plakobranchus</taxon>
    </lineage>
</organism>
<dbReference type="GO" id="GO:0006338">
    <property type="term" value="P:chromatin remodeling"/>
    <property type="evidence" value="ECO:0007669"/>
    <property type="project" value="InterPro"/>
</dbReference>
<keyword evidence="2" id="KW-0832">Ubl conjugation</keyword>
<feature type="region of interest" description="Disordered" evidence="8">
    <location>
        <begin position="1006"/>
        <end position="1102"/>
    </location>
</feature>
<feature type="compositionally biased region" description="Basic and acidic residues" evidence="8">
    <location>
        <begin position="874"/>
        <end position="905"/>
    </location>
</feature>
<feature type="compositionally biased region" description="Low complexity" evidence="8">
    <location>
        <begin position="1013"/>
        <end position="1038"/>
    </location>
</feature>
<keyword evidence="1" id="KW-0677">Repeat</keyword>
<dbReference type="EMBL" id="BLXT01007977">
    <property type="protein sequence ID" value="GFO44585.1"/>
    <property type="molecule type" value="Genomic_DNA"/>
</dbReference>
<accession>A0AAV4DKS7</accession>
<feature type="compositionally biased region" description="Low complexity" evidence="8">
    <location>
        <begin position="652"/>
        <end position="664"/>
    </location>
</feature>
<feature type="region of interest" description="Disordered" evidence="8">
    <location>
        <begin position="555"/>
        <end position="574"/>
    </location>
</feature>
<evidence type="ECO:0000259" key="9">
    <source>
        <dbReference type="PROSITE" id="PS50071"/>
    </source>
</evidence>
<dbReference type="GO" id="GO:0000978">
    <property type="term" value="F:RNA polymerase II cis-regulatory region sequence-specific DNA binding"/>
    <property type="evidence" value="ECO:0007669"/>
    <property type="project" value="TreeGrafter"/>
</dbReference>
<proteinExistence type="predicted"/>